<organism evidence="11 12">
    <name type="scientific">Mytilus galloprovincialis</name>
    <name type="common">Mediterranean mussel</name>
    <dbReference type="NCBI Taxonomy" id="29158"/>
    <lineage>
        <taxon>Eukaryota</taxon>
        <taxon>Metazoa</taxon>
        <taxon>Spiralia</taxon>
        <taxon>Lophotrochozoa</taxon>
        <taxon>Mollusca</taxon>
        <taxon>Bivalvia</taxon>
        <taxon>Autobranchia</taxon>
        <taxon>Pteriomorphia</taxon>
        <taxon>Mytilida</taxon>
        <taxon>Mytiloidea</taxon>
        <taxon>Mytilidae</taxon>
        <taxon>Mytilinae</taxon>
        <taxon>Mytilus</taxon>
    </lineage>
</organism>
<dbReference type="Proteomes" id="UP000596742">
    <property type="component" value="Unassembled WGS sequence"/>
</dbReference>
<dbReference type="FunFam" id="3.40.50.12780:FF:000003">
    <property type="entry name" value="Long-chain-fatty-acid--CoA ligase FadD"/>
    <property type="match status" value="1"/>
</dbReference>
<comment type="caution">
    <text evidence="11">The sequence shown here is derived from an EMBL/GenBank/DDBJ whole genome shotgun (WGS) entry which is preliminary data.</text>
</comment>
<evidence type="ECO:0000256" key="3">
    <source>
        <dbReference type="ARBA" id="ARBA00019043"/>
    </source>
</evidence>
<dbReference type="GO" id="GO:0008218">
    <property type="term" value="P:bioluminescence"/>
    <property type="evidence" value="ECO:0007669"/>
    <property type="project" value="UniProtKB-KW"/>
</dbReference>
<keyword evidence="7" id="KW-0599">Photoprotein</keyword>
<protein>
    <recommendedName>
        <fullName evidence="3">Luciferin 4-monooxygenase</fullName>
        <ecNumber evidence="2">1.13.12.7</ecNumber>
    </recommendedName>
</protein>
<dbReference type="InterPro" id="IPR042099">
    <property type="entry name" value="ANL_N_sf"/>
</dbReference>
<keyword evidence="12" id="KW-1185">Reference proteome</keyword>
<dbReference type="GO" id="GO:0005524">
    <property type="term" value="F:ATP binding"/>
    <property type="evidence" value="ECO:0007669"/>
    <property type="project" value="UniProtKB-KW"/>
</dbReference>
<dbReference type="InterPro" id="IPR045851">
    <property type="entry name" value="AMP-bd_C_sf"/>
</dbReference>
<dbReference type="PANTHER" id="PTHR24096:SF422">
    <property type="entry name" value="BCDNA.GH02901"/>
    <property type="match status" value="1"/>
</dbReference>
<dbReference type="AlphaFoldDB" id="A0A8B6FHM2"/>
<evidence type="ECO:0000256" key="4">
    <source>
        <dbReference type="ARBA" id="ARBA00022741"/>
    </source>
</evidence>
<feature type="non-terminal residue" evidence="11">
    <location>
        <position position="1"/>
    </location>
</feature>
<dbReference type="Pfam" id="PF00501">
    <property type="entry name" value="AMP-binding"/>
    <property type="match status" value="1"/>
</dbReference>
<accession>A0A8B6FHM2</accession>
<keyword evidence="6" id="KW-0455">Luminescence</keyword>
<dbReference type="InterPro" id="IPR000873">
    <property type="entry name" value="AMP-dep_synth/lig_dom"/>
</dbReference>
<evidence type="ECO:0000313" key="12">
    <source>
        <dbReference type="Proteomes" id="UP000596742"/>
    </source>
</evidence>
<dbReference type="Gene3D" id="3.40.50.12780">
    <property type="entry name" value="N-terminal domain of ligase-like"/>
    <property type="match status" value="1"/>
</dbReference>
<evidence type="ECO:0000259" key="10">
    <source>
        <dbReference type="Pfam" id="PF13193"/>
    </source>
</evidence>
<comment type="catalytic activity">
    <reaction evidence="8">
        <text>firefly D-luciferin + ATP + O2 = firefly oxyluciferin + hnu + AMP + CO2 + diphosphate</text>
        <dbReference type="Rhea" id="RHEA:10732"/>
        <dbReference type="ChEBI" id="CHEBI:15379"/>
        <dbReference type="ChEBI" id="CHEBI:16526"/>
        <dbReference type="ChEBI" id="CHEBI:16792"/>
        <dbReference type="ChEBI" id="CHEBI:30212"/>
        <dbReference type="ChEBI" id="CHEBI:30616"/>
        <dbReference type="ChEBI" id="CHEBI:33019"/>
        <dbReference type="ChEBI" id="CHEBI:58038"/>
        <dbReference type="ChEBI" id="CHEBI:456215"/>
        <dbReference type="EC" id="1.13.12.7"/>
    </reaction>
</comment>
<evidence type="ECO:0000256" key="2">
    <source>
        <dbReference type="ARBA" id="ARBA00012532"/>
    </source>
</evidence>
<keyword evidence="4" id="KW-0547">Nucleotide-binding</keyword>
<evidence type="ECO:0000259" key="9">
    <source>
        <dbReference type="Pfam" id="PF00501"/>
    </source>
</evidence>
<dbReference type="EC" id="1.13.12.7" evidence="2"/>
<keyword evidence="5" id="KW-0067">ATP-binding</keyword>
<reference evidence="11" key="1">
    <citation type="submission" date="2018-11" db="EMBL/GenBank/DDBJ databases">
        <authorList>
            <person name="Alioto T."/>
            <person name="Alioto T."/>
        </authorList>
    </citation>
    <scope>NUCLEOTIDE SEQUENCE</scope>
</reference>
<comment type="similarity">
    <text evidence="1">Belongs to the ATP-dependent AMP-binding enzyme family.</text>
</comment>
<dbReference type="InterPro" id="IPR020845">
    <property type="entry name" value="AMP-binding_CS"/>
</dbReference>
<feature type="domain" description="AMP-binding enzyme C-terminal" evidence="10">
    <location>
        <begin position="490"/>
        <end position="566"/>
    </location>
</feature>
<name>A0A8B6FHM2_MYTGA</name>
<dbReference type="Gene3D" id="3.30.300.30">
    <property type="match status" value="1"/>
</dbReference>
<evidence type="ECO:0000256" key="1">
    <source>
        <dbReference type="ARBA" id="ARBA00006432"/>
    </source>
</evidence>
<dbReference type="FunFam" id="3.30.300.30:FF:000007">
    <property type="entry name" value="4-coumarate--CoA ligase 2"/>
    <property type="match status" value="1"/>
</dbReference>
<evidence type="ECO:0000256" key="6">
    <source>
        <dbReference type="ARBA" id="ARBA00023223"/>
    </source>
</evidence>
<feature type="domain" description="AMP-dependent synthetase/ligase" evidence="9">
    <location>
        <begin position="80"/>
        <end position="440"/>
    </location>
</feature>
<sequence length="579" mass="63090">VLSLICRSTNILTKMWNRYSNMKVSTTACLKFLTEGKGSNKFFESVTVAALYESGSKDSPLAQRANLKNVSDFLFPRFDKFSKNVAMVDGTTEKSYTYTELKENAIKVASALTRMGYKKGDVLAIYSTNSPEFTMVMLGAAAAGIIVTTMNPAYTSGELARHLEHSGASSLFTIPALVGTVKDALETDKVLNSIIKNIVVFGTADGHRPFSTLLEDDGKAFPEKISIDPVEDVVVLPYSSGTTGLPKGVMLTHSNIVSNLLQFRPLISVNEEDTCLGVLPFFHIYGLSPVMMGVLQDGGKLVTQPRFDPEMFLKALQGYKVTQAHLVPPIILFLAKHPVVSKFDLSSITKLISGAAPLGDSLTEEVMERLKAPVCQGYGMTETSPVIHVDTVPNTRGSVGKVVPNTLCKIVCPDTDTQLDKVGKVGEICVKGPQVMKGYLHNIKATEDIIRDGWLHTGDIGYVKDNGSFVITDRLKELIKYKGYQVAPAELEDLLLNHPAVQDVAVIGMPDDEAGEVPRAYIVKKPNSDVSAGEISQYVEDNAAYYKKLRGGVQFIDLIPKAPSGKILRRILKESLTQD</sequence>
<dbReference type="OrthoDB" id="10253869at2759"/>
<dbReference type="SUPFAM" id="SSF56801">
    <property type="entry name" value="Acetyl-CoA synthetase-like"/>
    <property type="match status" value="1"/>
</dbReference>
<proteinExistence type="inferred from homology"/>
<gene>
    <name evidence="11" type="ORF">MGAL_10B089399</name>
</gene>
<dbReference type="PANTHER" id="PTHR24096">
    <property type="entry name" value="LONG-CHAIN-FATTY-ACID--COA LIGASE"/>
    <property type="match status" value="1"/>
</dbReference>
<dbReference type="Pfam" id="PF13193">
    <property type="entry name" value="AMP-binding_C"/>
    <property type="match status" value="1"/>
</dbReference>
<dbReference type="PROSITE" id="PS00455">
    <property type="entry name" value="AMP_BINDING"/>
    <property type="match status" value="1"/>
</dbReference>
<evidence type="ECO:0000313" key="11">
    <source>
        <dbReference type="EMBL" id="VDI48043.1"/>
    </source>
</evidence>
<evidence type="ECO:0000256" key="7">
    <source>
        <dbReference type="ARBA" id="ARBA00023262"/>
    </source>
</evidence>
<dbReference type="GO" id="GO:0016405">
    <property type="term" value="F:CoA-ligase activity"/>
    <property type="evidence" value="ECO:0007669"/>
    <property type="project" value="TreeGrafter"/>
</dbReference>
<dbReference type="InterPro" id="IPR025110">
    <property type="entry name" value="AMP-bd_C"/>
</dbReference>
<dbReference type="EMBL" id="UYJE01006680">
    <property type="protein sequence ID" value="VDI48043.1"/>
    <property type="molecule type" value="Genomic_DNA"/>
</dbReference>
<evidence type="ECO:0000256" key="8">
    <source>
        <dbReference type="ARBA" id="ARBA00048497"/>
    </source>
</evidence>
<evidence type="ECO:0000256" key="5">
    <source>
        <dbReference type="ARBA" id="ARBA00022840"/>
    </source>
</evidence>